<dbReference type="Gene3D" id="3.30.1120.80">
    <property type="match status" value="1"/>
</dbReference>
<dbReference type="Proteomes" id="UP000190460">
    <property type="component" value="Unassembled WGS sequence"/>
</dbReference>
<reference evidence="12" key="1">
    <citation type="submission" date="2017-02" db="EMBL/GenBank/DDBJ databases">
        <authorList>
            <person name="Varghese N."/>
            <person name="Submissions S."/>
        </authorList>
    </citation>
    <scope>NUCLEOTIDE SEQUENCE [LARGE SCALE GENOMIC DNA]</scope>
    <source>
        <strain evidence="12">ATCC 49788</strain>
    </source>
</reference>
<gene>
    <name evidence="11" type="ORF">SAMN02745130_01783</name>
</gene>
<feature type="transmembrane region" description="Helical" evidence="9">
    <location>
        <begin position="60"/>
        <end position="82"/>
    </location>
</feature>
<feature type="transmembrane region" description="Helical" evidence="9">
    <location>
        <begin position="146"/>
        <end position="165"/>
    </location>
</feature>
<keyword evidence="11" id="KW-0808">Transferase</keyword>
<dbReference type="InterPro" id="IPR050448">
    <property type="entry name" value="OpgB/LTA_synthase_biosynth"/>
</dbReference>
<keyword evidence="7" id="KW-0464">Manganese</keyword>
<name>A0A1T4WJ37_9GAMM</name>
<dbReference type="InterPro" id="IPR017850">
    <property type="entry name" value="Alkaline_phosphatase_core_sf"/>
</dbReference>
<proteinExistence type="predicted"/>
<dbReference type="Gene3D" id="3.40.720.10">
    <property type="entry name" value="Alkaline Phosphatase, subunit A"/>
    <property type="match status" value="1"/>
</dbReference>
<dbReference type="AlphaFoldDB" id="A0A1T4WJ37"/>
<dbReference type="CDD" id="cd16015">
    <property type="entry name" value="LTA_synthase"/>
    <property type="match status" value="1"/>
</dbReference>
<evidence type="ECO:0000313" key="12">
    <source>
        <dbReference type="Proteomes" id="UP000190460"/>
    </source>
</evidence>
<keyword evidence="3 9" id="KW-0812">Transmembrane</keyword>
<feature type="binding site" evidence="8">
    <location>
        <position position="504"/>
    </location>
    <ligand>
        <name>Mn(2+)</name>
        <dbReference type="ChEBI" id="CHEBI:29035"/>
    </ligand>
</feature>
<feature type="binding site" evidence="8">
    <location>
        <position position="505"/>
    </location>
    <ligand>
        <name>Mn(2+)</name>
        <dbReference type="ChEBI" id="CHEBI:29035"/>
    </ligand>
</feature>
<sequence length="641" mass="71946">MILSNNLHSRFIPPRYHAYLWVLGLFLLINFVTRVGLMIFEGDPSYFTLSGLLPILWAGFIYDLNTGFYILIPFLLLALVLGNGPKRRWLHAVLATGLLGLAVFGFLFTALAEATFWNEFSSRFNFIAVDYLIYTREVLGNIWQSYPVTGLLLGLGVVALGLLWWVYPPFWRAASADGGSLPKRLLMSLLFLCLPVLSFFLVNDHWRDSFTRPAERELASNGYYEFMRAFRNNDLDYFKFYKTLTTAQANQLLQHAFHQGQPELKFEPNPMPTAHRVQPTAATLDKHVVLISIESLGADFVESFGGKAGLTPNLDRLAQAGLRFNQLYATGLRTVRGLEAITLAIPPTPGHAVPARQHNTGLQSLGGVLKQNGYAPFYIYGGYSYFDNMENFFTGNGYQVIDRTDVAPADIHHETIWGIADEDILHHAIGVINQQTAQGQKVFAHIMTTSNHRPFTYPEGRIDIPSGSGREGAVKYTDWAIGNFMREASQQPWFKDTLFVFVADHTSHGRGRTDLPPENYRIPMIIYAPAWIQPQQFDDLASQIDVAPTILGLLNLAYVSEFYGQDIRLAAKQHQRAFMANYLTVGYLKNGKVIELMPKQTTQVIDAKTGQALPAEPTTTDEAIAYYQTAAARLNALQKKP</sequence>
<feature type="active site" evidence="6">
    <location>
        <position position="334"/>
    </location>
</feature>
<feature type="binding site" evidence="7">
    <location>
        <position position="452"/>
    </location>
    <ligand>
        <name>substrate</name>
    </ligand>
</feature>
<evidence type="ECO:0000313" key="11">
    <source>
        <dbReference type="EMBL" id="SKA77343.1"/>
    </source>
</evidence>
<evidence type="ECO:0000256" key="5">
    <source>
        <dbReference type="ARBA" id="ARBA00023136"/>
    </source>
</evidence>
<dbReference type="InterPro" id="IPR000917">
    <property type="entry name" value="Sulfatase_N"/>
</dbReference>
<keyword evidence="12" id="KW-1185">Reference proteome</keyword>
<dbReference type="EMBL" id="FUYB01000006">
    <property type="protein sequence ID" value="SKA77343.1"/>
    <property type="molecule type" value="Genomic_DNA"/>
</dbReference>
<evidence type="ECO:0000256" key="4">
    <source>
        <dbReference type="ARBA" id="ARBA00022989"/>
    </source>
</evidence>
<keyword evidence="2" id="KW-1003">Cell membrane</keyword>
<feature type="transmembrane region" description="Helical" evidence="9">
    <location>
        <begin position="185"/>
        <end position="202"/>
    </location>
</feature>
<evidence type="ECO:0000256" key="2">
    <source>
        <dbReference type="ARBA" id="ARBA00022475"/>
    </source>
</evidence>
<evidence type="ECO:0000256" key="6">
    <source>
        <dbReference type="PIRSR" id="PIRSR005091-1"/>
    </source>
</evidence>
<organism evidence="11 12">
    <name type="scientific">Thiothrix eikelboomii</name>
    <dbReference type="NCBI Taxonomy" id="92487"/>
    <lineage>
        <taxon>Bacteria</taxon>
        <taxon>Pseudomonadati</taxon>
        <taxon>Pseudomonadota</taxon>
        <taxon>Gammaproteobacteria</taxon>
        <taxon>Thiotrichales</taxon>
        <taxon>Thiotrichaceae</taxon>
        <taxon>Thiothrix</taxon>
    </lineage>
</organism>
<dbReference type="PIRSF" id="PIRSF005091">
    <property type="entry name" value="Mmb_sulf_HI1246"/>
    <property type="match status" value="1"/>
</dbReference>
<evidence type="ECO:0000256" key="7">
    <source>
        <dbReference type="PIRSR" id="PIRSR005091-2"/>
    </source>
</evidence>
<dbReference type="GO" id="GO:0016740">
    <property type="term" value="F:transferase activity"/>
    <property type="evidence" value="ECO:0007669"/>
    <property type="project" value="UniProtKB-KW"/>
</dbReference>
<protein>
    <submittedName>
        <fullName evidence="11">Phosphoglycerol transferase MdoB</fullName>
    </submittedName>
</protein>
<keyword evidence="7" id="KW-0479">Metal-binding</keyword>
<dbReference type="Pfam" id="PF00884">
    <property type="entry name" value="Sulfatase"/>
    <property type="match status" value="1"/>
</dbReference>
<comment type="subcellular location">
    <subcellularLocation>
        <location evidence="1">Cell membrane</location>
        <topology evidence="1">Multi-pass membrane protein</topology>
    </subcellularLocation>
</comment>
<evidence type="ECO:0000256" key="8">
    <source>
        <dbReference type="PIRSR" id="PIRSR005091-3"/>
    </source>
</evidence>
<feature type="binding site" evidence="8">
    <location>
        <position position="334"/>
    </location>
    <ligand>
        <name>Mn(2+)</name>
        <dbReference type="ChEBI" id="CHEBI:29035"/>
    </ligand>
</feature>
<feature type="binding site" evidence="8">
    <location>
        <position position="294"/>
    </location>
    <ligand>
        <name>Mn(2+)</name>
        <dbReference type="ChEBI" id="CHEBI:29035"/>
    </ligand>
</feature>
<accession>A0A1T4WJ37</accession>
<feature type="domain" description="Sulfatase N-terminal" evidence="10">
    <location>
        <begin position="286"/>
        <end position="555"/>
    </location>
</feature>
<dbReference type="RefSeq" id="WP_078922250.1">
    <property type="nucleotide sequence ID" value="NZ_FUYB01000006.1"/>
</dbReference>
<feature type="transmembrane region" description="Helical" evidence="9">
    <location>
        <begin position="89"/>
        <end position="110"/>
    </location>
</feature>
<dbReference type="PANTHER" id="PTHR47371:SF3">
    <property type="entry name" value="PHOSPHOGLYCEROL TRANSFERASE I"/>
    <property type="match status" value="1"/>
</dbReference>
<dbReference type="GO" id="GO:0005886">
    <property type="term" value="C:plasma membrane"/>
    <property type="evidence" value="ECO:0007669"/>
    <property type="project" value="UniProtKB-SubCell"/>
</dbReference>
<dbReference type="InterPro" id="IPR012160">
    <property type="entry name" value="LtaS-like"/>
</dbReference>
<evidence type="ECO:0000259" key="10">
    <source>
        <dbReference type="Pfam" id="PF00884"/>
    </source>
</evidence>
<dbReference type="GO" id="GO:0046872">
    <property type="term" value="F:metal ion binding"/>
    <property type="evidence" value="ECO:0007669"/>
    <property type="project" value="UniProtKB-KW"/>
</dbReference>
<evidence type="ECO:0000256" key="1">
    <source>
        <dbReference type="ARBA" id="ARBA00004651"/>
    </source>
</evidence>
<dbReference type="SUPFAM" id="SSF53649">
    <property type="entry name" value="Alkaline phosphatase-like"/>
    <property type="match status" value="1"/>
</dbReference>
<dbReference type="PANTHER" id="PTHR47371">
    <property type="entry name" value="LIPOTEICHOIC ACID SYNTHASE"/>
    <property type="match status" value="1"/>
</dbReference>
<dbReference type="OrthoDB" id="9760224at2"/>
<evidence type="ECO:0000256" key="3">
    <source>
        <dbReference type="ARBA" id="ARBA00022692"/>
    </source>
</evidence>
<dbReference type="STRING" id="92487.SAMN02745130_01783"/>
<feature type="transmembrane region" description="Helical" evidence="9">
    <location>
        <begin position="20"/>
        <end position="40"/>
    </location>
</feature>
<keyword evidence="4 9" id="KW-1133">Transmembrane helix</keyword>
<keyword evidence="5 9" id="KW-0472">Membrane</keyword>
<evidence type="ECO:0000256" key="9">
    <source>
        <dbReference type="SAM" id="Phobius"/>
    </source>
</evidence>